<feature type="transmembrane region" description="Helical" evidence="8">
    <location>
        <begin position="218"/>
        <end position="241"/>
    </location>
</feature>
<feature type="transmembrane region" description="Helical" evidence="8">
    <location>
        <begin position="183"/>
        <end position="206"/>
    </location>
</feature>
<reference evidence="9 10" key="2">
    <citation type="submission" date="2020-04" db="EMBL/GenBank/DDBJ databases">
        <authorList>
            <person name="Fomenkov A."/>
            <person name="Anton B.P."/>
            <person name="Roberts R.J."/>
        </authorList>
    </citation>
    <scope>NUCLEOTIDE SEQUENCE [LARGE SCALE GENOMIC DNA]</scope>
    <source>
        <strain evidence="9 10">S2</strain>
    </source>
</reference>
<keyword evidence="6 8" id="KW-1133">Transmembrane helix</keyword>
<dbReference type="GO" id="GO:0016020">
    <property type="term" value="C:membrane"/>
    <property type="evidence" value="ECO:0007669"/>
    <property type="project" value="UniProtKB-SubCell"/>
</dbReference>
<dbReference type="InterPro" id="IPR004761">
    <property type="entry name" value="Spore_GerAB"/>
</dbReference>
<evidence type="ECO:0000313" key="10">
    <source>
        <dbReference type="Proteomes" id="UP000501868"/>
    </source>
</evidence>
<evidence type="ECO:0000256" key="7">
    <source>
        <dbReference type="ARBA" id="ARBA00023136"/>
    </source>
</evidence>
<feature type="transmembrane region" description="Helical" evidence="8">
    <location>
        <begin position="42"/>
        <end position="60"/>
    </location>
</feature>
<comment type="similarity">
    <text evidence="2">Belongs to the amino acid-polyamine-organocation (APC) superfamily. Spore germination protein (SGP) (TC 2.A.3.9) family.</text>
</comment>
<dbReference type="GO" id="GO:0009847">
    <property type="term" value="P:spore germination"/>
    <property type="evidence" value="ECO:0007669"/>
    <property type="project" value="InterPro"/>
</dbReference>
<keyword evidence="7 8" id="KW-0472">Membrane</keyword>
<feature type="transmembrane region" description="Helical" evidence="8">
    <location>
        <begin position="334"/>
        <end position="355"/>
    </location>
</feature>
<keyword evidence="4" id="KW-0309">Germination</keyword>
<proteinExistence type="inferred from homology"/>
<dbReference type="EMBL" id="CP051128">
    <property type="protein sequence ID" value="QIZ10723.1"/>
    <property type="molecule type" value="Genomic_DNA"/>
</dbReference>
<sequence>MEKGKISSFQLAIMMNPTILATALLILPSITAAKAERDMWISPVWGSFFGFLAVWIAYELHKHYPRETIIEYSKRIIGNIPGKIIGFLYLFLYLHINGIVIREYGEFISGNFLFQTPQMVILGSMTLVCAFAVRGGLETIARAAQHFVPIVILLWLTLVLFLIKDLDLTNMLPILEKGLKPSFLGGASPASWFSEYILIAFFLPYLSDQKKGLLWGNLSVLSVVFIMVLTNLTALCIFGEITADLTYPVMNAGKYVSIAKFFQHLESIVMALWVLGTFIKISVFYYALALGTAQWLKLSNYKPIVFPLGFLLILFARWSAPNLTELKSFLGTTLVFYLLSLQILLPALLLFITLVRKRVEQRKGLKDELKG</sequence>
<comment type="subcellular location">
    <subcellularLocation>
        <location evidence="1">Membrane</location>
        <topology evidence="1">Multi-pass membrane protein</topology>
    </subcellularLocation>
</comment>
<evidence type="ECO:0000256" key="4">
    <source>
        <dbReference type="ARBA" id="ARBA00022544"/>
    </source>
</evidence>
<dbReference type="Proteomes" id="UP000501868">
    <property type="component" value="Chromosome"/>
</dbReference>
<feature type="transmembrane region" description="Helical" evidence="8">
    <location>
        <begin position="300"/>
        <end position="319"/>
    </location>
</feature>
<accession>A0A6H1PAZ9</accession>
<dbReference type="PANTHER" id="PTHR34975">
    <property type="entry name" value="SPORE GERMINATION PROTEIN A2"/>
    <property type="match status" value="1"/>
</dbReference>
<evidence type="ECO:0000313" key="9">
    <source>
        <dbReference type="EMBL" id="QIZ10723.1"/>
    </source>
</evidence>
<protein>
    <submittedName>
        <fullName evidence="9">Endospore germination permease</fullName>
    </submittedName>
</protein>
<evidence type="ECO:0000256" key="8">
    <source>
        <dbReference type="SAM" id="Phobius"/>
    </source>
</evidence>
<dbReference type="AlphaFoldDB" id="A0A6H1PAZ9"/>
<dbReference type="Pfam" id="PF03845">
    <property type="entry name" value="Spore_permease"/>
    <property type="match status" value="1"/>
</dbReference>
<organism evidence="9 10">
    <name type="scientific">Priestia megaterium</name>
    <name type="common">Bacillus megaterium</name>
    <dbReference type="NCBI Taxonomy" id="1404"/>
    <lineage>
        <taxon>Bacteria</taxon>
        <taxon>Bacillati</taxon>
        <taxon>Bacillota</taxon>
        <taxon>Bacilli</taxon>
        <taxon>Bacillales</taxon>
        <taxon>Bacillaceae</taxon>
        <taxon>Priestia</taxon>
    </lineage>
</organism>
<dbReference type="PANTHER" id="PTHR34975:SF2">
    <property type="entry name" value="SPORE GERMINATION PROTEIN A2"/>
    <property type="match status" value="1"/>
</dbReference>
<feature type="transmembrane region" description="Helical" evidence="8">
    <location>
        <begin position="112"/>
        <end position="133"/>
    </location>
</feature>
<evidence type="ECO:0000256" key="3">
    <source>
        <dbReference type="ARBA" id="ARBA00022448"/>
    </source>
</evidence>
<evidence type="ECO:0000256" key="5">
    <source>
        <dbReference type="ARBA" id="ARBA00022692"/>
    </source>
</evidence>
<name>A0A6H1PAZ9_PRIMG</name>
<evidence type="ECO:0000256" key="1">
    <source>
        <dbReference type="ARBA" id="ARBA00004141"/>
    </source>
</evidence>
<feature type="transmembrane region" description="Helical" evidence="8">
    <location>
        <begin position="145"/>
        <end position="163"/>
    </location>
</feature>
<feature type="transmembrane region" description="Helical" evidence="8">
    <location>
        <begin position="261"/>
        <end position="288"/>
    </location>
</feature>
<reference evidence="9 10" key="1">
    <citation type="submission" date="2020-04" db="EMBL/GenBank/DDBJ databases">
        <title>Genome-Wide Identification of 5-Methylcytosine Sites in Bacterial Genomes By High-Throughput Sequencing of MspJI Restriction Fragments.</title>
        <authorList>
            <person name="Wu V."/>
        </authorList>
    </citation>
    <scope>NUCLEOTIDE SEQUENCE [LARGE SCALE GENOMIC DNA]</scope>
    <source>
        <strain evidence="9 10">S2</strain>
    </source>
</reference>
<evidence type="ECO:0000256" key="6">
    <source>
        <dbReference type="ARBA" id="ARBA00022989"/>
    </source>
</evidence>
<keyword evidence="3" id="KW-0813">Transport</keyword>
<evidence type="ECO:0000256" key="2">
    <source>
        <dbReference type="ARBA" id="ARBA00007998"/>
    </source>
</evidence>
<keyword evidence="5 8" id="KW-0812">Transmembrane</keyword>
<feature type="transmembrane region" description="Helical" evidence="8">
    <location>
        <begin position="80"/>
        <end position="100"/>
    </location>
</feature>
<dbReference type="NCBIfam" id="TIGR00912">
    <property type="entry name" value="2A0309"/>
    <property type="match status" value="1"/>
</dbReference>
<gene>
    <name evidence="9" type="ORF">HFZ78_01385</name>
</gene>